<evidence type="ECO:0000256" key="2">
    <source>
        <dbReference type="ARBA" id="ARBA00022801"/>
    </source>
</evidence>
<dbReference type="GO" id="GO:0016787">
    <property type="term" value="F:hydrolase activity"/>
    <property type="evidence" value="ECO:0007669"/>
    <property type="project" value="UniProtKB-KW"/>
</dbReference>
<dbReference type="EMBL" id="JACBZS010000001">
    <property type="protein sequence ID" value="NYI71653.1"/>
    <property type="molecule type" value="Genomic_DNA"/>
</dbReference>
<keyword evidence="3" id="KW-0460">Magnesium</keyword>
<dbReference type="Pfam" id="PF00293">
    <property type="entry name" value="NUDIX"/>
    <property type="match status" value="1"/>
</dbReference>
<feature type="domain" description="Nudix hydrolase" evidence="4">
    <location>
        <begin position="12"/>
        <end position="156"/>
    </location>
</feature>
<sequence length="179" mass="20008">MSSTGVPDRPWKTRTAVRVIVLTDDDHVLLFADTDPGVPGVHWWVTPGGGVDPGETDRQTGVRELFEETGLRVAEDALVGPLARRRVQHGYSDQVLDQTETFYLVRTPRFEVDIAGHTPEEQLTLQGHRWWPRAELADAGEWVWPGELTELINRAETGQRQPPLDLGIVRSESTVPIAD</sequence>
<gene>
    <name evidence="5" type="ORF">GGQ54_002213</name>
</gene>
<name>A0A7Z0DAD7_9ACTN</name>
<dbReference type="PRINTS" id="PR00502">
    <property type="entry name" value="NUDIXFAMILY"/>
</dbReference>
<protein>
    <submittedName>
        <fullName evidence="5">8-oxo-dGTP pyrophosphatase MutT (NUDIX family)</fullName>
    </submittedName>
</protein>
<dbReference type="InterPro" id="IPR015797">
    <property type="entry name" value="NUDIX_hydrolase-like_dom_sf"/>
</dbReference>
<accession>A0A7Z0DAD7</accession>
<evidence type="ECO:0000313" key="6">
    <source>
        <dbReference type="Proteomes" id="UP000527616"/>
    </source>
</evidence>
<dbReference type="InterPro" id="IPR020476">
    <property type="entry name" value="Nudix_hydrolase"/>
</dbReference>
<organism evidence="5 6">
    <name type="scientific">Naumannella cuiyingiana</name>
    <dbReference type="NCBI Taxonomy" id="1347891"/>
    <lineage>
        <taxon>Bacteria</taxon>
        <taxon>Bacillati</taxon>
        <taxon>Actinomycetota</taxon>
        <taxon>Actinomycetes</taxon>
        <taxon>Propionibacteriales</taxon>
        <taxon>Propionibacteriaceae</taxon>
        <taxon>Naumannella</taxon>
    </lineage>
</organism>
<proteinExistence type="predicted"/>
<dbReference type="PANTHER" id="PTHR43046">
    <property type="entry name" value="GDP-MANNOSE MANNOSYL HYDROLASE"/>
    <property type="match status" value="1"/>
</dbReference>
<evidence type="ECO:0000313" key="5">
    <source>
        <dbReference type="EMBL" id="NYI71653.1"/>
    </source>
</evidence>
<dbReference type="AlphaFoldDB" id="A0A7Z0DAD7"/>
<dbReference type="Gene3D" id="3.90.79.10">
    <property type="entry name" value="Nucleoside Triphosphate Pyrophosphohydrolase"/>
    <property type="match status" value="1"/>
</dbReference>
<dbReference type="CDD" id="cd04685">
    <property type="entry name" value="NUDIX_Hydrolase"/>
    <property type="match status" value="1"/>
</dbReference>
<comment type="caution">
    <text evidence="5">The sequence shown here is derived from an EMBL/GenBank/DDBJ whole genome shotgun (WGS) entry which is preliminary data.</text>
</comment>
<evidence type="ECO:0000256" key="3">
    <source>
        <dbReference type="ARBA" id="ARBA00022842"/>
    </source>
</evidence>
<dbReference type="PROSITE" id="PS51462">
    <property type="entry name" value="NUDIX"/>
    <property type="match status" value="1"/>
</dbReference>
<reference evidence="5 6" key="1">
    <citation type="submission" date="2020-07" db="EMBL/GenBank/DDBJ databases">
        <title>Sequencing the genomes of 1000 actinobacteria strains.</title>
        <authorList>
            <person name="Klenk H.-P."/>
        </authorList>
    </citation>
    <scope>NUCLEOTIDE SEQUENCE [LARGE SCALE GENOMIC DNA]</scope>
    <source>
        <strain evidence="5 6">DSM 103164</strain>
    </source>
</reference>
<comment type="cofactor">
    <cofactor evidence="1">
        <name>Mg(2+)</name>
        <dbReference type="ChEBI" id="CHEBI:18420"/>
    </cofactor>
</comment>
<dbReference type="SUPFAM" id="SSF55811">
    <property type="entry name" value="Nudix"/>
    <property type="match status" value="1"/>
</dbReference>
<dbReference type="InterPro" id="IPR000086">
    <property type="entry name" value="NUDIX_hydrolase_dom"/>
</dbReference>
<evidence type="ECO:0000259" key="4">
    <source>
        <dbReference type="PROSITE" id="PS51462"/>
    </source>
</evidence>
<dbReference type="Proteomes" id="UP000527616">
    <property type="component" value="Unassembled WGS sequence"/>
</dbReference>
<dbReference type="PANTHER" id="PTHR43046:SF12">
    <property type="entry name" value="GDP-MANNOSE MANNOSYL HYDROLASE"/>
    <property type="match status" value="1"/>
</dbReference>
<keyword evidence="2" id="KW-0378">Hydrolase</keyword>
<keyword evidence="6" id="KW-1185">Reference proteome</keyword>
<dbReference type="RefSeq" id="WP_343045939.1">
    <property type="nucleotide sequence ID" value="NZ_JACBZS010000001.1"/>
</dbReference>
<evidence type="ECO:0000256" key="1">
    <source>
        <dbReference type="ARBA" id="ARBA00001946"/>
    </source>
</evidence>